<keyword evidence="5 10" id="KW-0808">Transferase</keyword>
<protein>
    <recommendedName>
        <fullName evidence="3">methylated-DNA--[protein]-cysteine S-methyltransferase</fullName>
        <ecNumber evidence="3">2.1.1.63</ecNumber>
    </recommendedName>
</protein>
<dbReference type="RefSeq" id="WP_013030858.1">
    <property type="nucleotide sequence ID" value="NC_013959.1"/>
</dbReference>
<evidence type="ECO:0000313" key="11">
    <source>
        <dbReference type="Proteomes" id="UP000001625"/>
    </source>
</evidence>
<comment type="similarity">
    <text evidence="2">Belongs to the MGMT family.</text>
</comment>
<sequence length="160" mass="17094">MDYQAIISAPFGKLGIRCSDTDLLGIEFLPGKTKSQPPQSAMAKTICAELEAWLADAKHEIDLSFELDGTHHQCNVWQAMLDIPCGQTLTYGELAKQIGSSAQAVGQACGSNPIPVVIPCHRVVGKTGLGGFMGHAEGDSLDIKRWLLAHESYSSLSPKG</sequence>
<keyword evidence="6" id="KW-0227">DNA damage</keyword>
<evidence type="ECO:0000256" key="8">
    <source>
        <dbReference type="ARBA" id="ARBA00049348"/>
    </source>
</evidence>
<dbReference type="EMBL" id="CP001965">
    <property type="protein sequence ID" value="ADE12960.1"/>
    <property type="molecule type" value="Genomic_DNA"/>
</dbReference>
<evidence type="ECO:0000256" key="7">
    <source>
        <dbReference type="ARBA" id="ARBA00023204"/>
    </source>
</evidence>
<evidence type="ECO:0000259" key="9">
    <source>
        <dbReference type="Pfam" id="PF01035"/>
    </source>
</evidence>
<dbReference type="STRING" id="580332.Slit_2735"/>
<keyword evidence="4 10" id="KW-0489">Methyltransferase</keyword>
<dbReference type="PROSITE" id="PS00374">
    <property type="entry name" value="MGMT"/>
    <property type="match status" value="1"/>
</dbReference>
<feature type="domain" description="Methylated-DNA-[protein]-cysteine S-methyltransferase DNA binding" evidence="9">
    <location>
        <begin position="73"/>
        <end position="152"/>
    </location>
</feature>
<dbReference type="KEGG" id="slt:Slit_2735"/>
<dbReference type="Pfam" id="PF01035">
    <property type="entry name" value="DNA_binding_1"/>
    <property type="match status" value="1"/>
</dbReference>
<dbReference type="InterPro" id="IPR036631">
    <property type="entry name" value="MGMT_N_sf"/>
</dbReference>
<dbReference type="eggNOG" id="COG0350">
    <property type="taxonomic scope" value="Bacteria"/>
</dbReference>
<dbReference type="EC" id="2.1.1.63" evidence="3"/>
<dbReference type="CDD" id="cd06445">
    <property type="entry name" value="ATase"/>
    <property type="match status" value="1"/>
</dbReference>
<dbReference type="SUPFAM" id="SSF46767">
    <property type="entry name" value="Methylated DNA-protein cysteine methyltransferase, C-terminal domain"/>
    <property type="match status" value="1"/>
</dbReference>
<dbReference type="GO" id="GO:0003908">
    <property type="term" value="F:methylated-DNA-[protein]-cysteine S-methyltransferase activity"/>
    <property type="evidence" value="ECO:0007669"/>
    <property type="project" value="UniProtKB-EC"/>
</dbReference>
<dbReference type="FunFam" id="1.10.10.10:FF:000214">
    <property type="entry name" value="Methylated-DNA--protein-cysteine methyltransferase"/>
    <property type="match status" value="1"/>
</dbReference>
<dbReference type="PANTHER" id="PTHR10815">
    <property type="entry name" value="METHYLATED-DNA--PROTEIN-CYSTEINE METHYLTRANSFERASE"/>
    <property type="match status" value="1"/>
</dbReference>
<reference evidence="10 11" key="1">
    <citation type="submission" date="2010-03" db="EMBL/GenBank/DDBJ databases">
        <title>Complete sequence of Sideroxydans lithotrophicus ES-1.</title>
        <authorList>
            <consortium name="US DOE Joint Genome Institute"/>
            <person name="Lucas S."/>
            <person name="Copeland A."/>
            <person name="Lapidus A."/>
            <person name="Cheng J.-F."/>
            <person name="Bruce D."/>
            <person name="Goodwin L."/>
            <person name="Pitluck S."/>
            <person name="Munk A.C."/>
            <person name="Detter J.C."/>
            <person name="Han C."/>
            <person name="Tapia R."/>
            <person name="Larimer F."/>
            <person name="Land M."/>
            <person name="Hauser L."/>
            <person name="Kyrpides N."/>
            <person name="Ivanova N."/>
            <person name="Emerson D."/>
            <person name="Woyke T."/>
        </authorList>
    </citation>
    <scope>NUCLEOTIDE SEQUENCE [LARGE SCALE GENOMIC DNA]</scope>
    <source>
        <strain evidence="10 11">ES-1</strain>
    </source>
</reference>
<dbReference type="HOGENOM" id="CLU_000445_52_2_4"/>
<comment type="catalytic activity">
    <reaction evidence="8">
        <text>a 6-O-methyl-2'-deoxyguanosine in DNA + L-cysteinyl-[protein] = S-methyl-L-cysteinyl-[protein] + a 2'-deoxyguanosine in DNA</text>
        <dbReference type="Rhea" id="RHEA:24000"/>
        <dbReference type="Rhea" id="RHEA-COMP:10131"/>
        <dbReference type="Rhea" id="RHEA-COMP:10132"/>
        <dbReference type="Rhea" id="RHEA-COMP:11367"/>
        <dbReference type="Rhea" id="RHEA-COMP:11368"/>
        <dbReference type="ChEBI" id="CHEBI:29950"/>
        <dbReference type="ChEBI" id="CHEBI:82612"/>
        <dbReference type="ChEBI" id="CHEBI:85445"/>
        <dbReference type="ChEBI" id="CHEBI:85448"/>
        <dbReference type="EC" id="2.1.1.63"/>
    </reaction>
</comment>
<dbReference type="OrthoDB" id="9802228at2"/>
<dbReference type="Proteomes" id="UP000001625">
    <property type="component" value="Chromosome"/>
</dbReference>
<dbReference type="InterPro" id="IPR014048">
    <property type="entry name" value="MethylDNA_cys_MeTrfase_DNA-bd"/>
</dbReference>
<evidence type="ECO:0000256" key="1">
    <source>
        <dbReference type="ARBA" id="ARBA00001286"/>
    </source>
</evidence>
<dbReference type="NCBIfam" id="TIGR00589">
    <property type="entry name" value="ogt"/>
    <property type="match status" value="1"/>
</dbReference>
<dbReference type="InterPro" id="IPR001497">
    <property type="entry name" value="MethylDNA_cys_MeTrfase_AS"/>
</dbReference>
<organism evidence="10 11">
    <name type="scientific">Sideroxydans lithotrophicus (strain ES-1)</name>
    <dbReference type="NCBI Taxonomy" id="580332"/>
    <lineage>
        <taxon>Bacteria</taxon>
        <taxon>Pseudomonadati</taxon>
        <taxon>Pseudomonadota</taxon>
        <taxon>Betaproteobacteria</taxon>
        <taxon>Nitrosomonadales</taxon>
        <taxon>Gallionellaceae</taxon>
        <taxon>Sideroxydans</taxon>
    </lineage>
</organism>
<proteinExistence type="inferred from homology"/>
<keyword evidence="7" id="KW-0234">DNA repair</keyword>
<dbReference type="SUPFAM" id="SSF53155">
    <property type="entry name" value="Methylated DNA-protein cysteine methyltransferase domain"/>
    <property type="match status" value="1"/>
</dbReference>
<accession>D5CP39</accession>
<name>D5CP39_SIDLE</name>
<evidence type="ECO:0000256" key="3">
    <source>
        <dbReference type="ARBA" id="ARBA00011918"/>
    </source>
</evidence>
<dbReference type="AlphaFoldDB" id="D5CP39"/>
<gene>
    <name evidence="10" type="ordered locus">Slit_2735</name>
</gene>
<dbReference type="InterPro" id="IPR036217">
    <property type="entry name" value="MethylDNA_cys_MeTrfase_DNAb"/>
</dbReference>
<dbReference type="GO" id="GO:0032259">
    <property type="term" value="P:methylation"/>
    <property type="evidence" value="ECO:0007669"/>
    <property type="project" value="UniProtKB-KW"/>
</dbReference>
<evidence type="ECO:0000256" key="6">
    <source>
        <dbReference type="ARBA" id="ARBA00022763"/>
    </source>
</evidence>
<evidence type="ECO:0000313" key="10">
    <source>
        <dbReference type="EMBL" id="ADE12960.1"/>
    </source>
</evidence>
<evidence type="ECO:0000256" key="4">
    <source>
        <dbReference type="ARBA" id="ARBA00022603"/>
    </source>
</evidence>
<comment type="catalytic activity">
    <reaction evidence="1">
        <text>a 4-O-methyl-thymidine in DNA + L-cysteinyl-[protein] = a thymidine in DNA + S-methyl-L-cysteinyl-[protein]</text>
        <dbReference type="Rhea" id="RHEA:53428"/>
        <dbReference type="Rhea" id="RHEA-COMP:10131"/>
        <dbReference type="Rhea" id="RHEA-COMP:10132"/>
        <dbReference type="Rhea" id="RHEA-COMP:13555"/>
        <dbReference type="Rhea" id="RHEA-COMP:13556"/>
        <dbReference type="ChEBI" id="CHEBI:29950"/>
        <dbReference type="ChEBI" id="CHEBI:82612"/>
        <dbReference type="ChEBI" id="CHEBI:137386"/>
        <dbReference type="ChEBI" id="CHEBI:137387"/>
        <dbReference type="EC" id="2.1.1.63"/>
    </reaction>
</comment>
<dbReference type="Gene3D" id="1.10.10.10">
    <property type="entry name" value="Winged helix-like DNA-binding domain superfamily/Winged helix DNA-binding domain"/>
    <property type="match status" value="1"/>
</dbReference>
<dbReference type="InterPro" id="IPR036388">
    <property type="entry name" value="WH-like_DNA-bd_sf"/>
</dbReference>
<dbReference type="GO" id="GO:0006281">
    <property type="term" value="P:DNA repair"/>
    <property type="evidence" value="ECO:0007669"/>
    <property type="project" value="UniProtKB-KW"/>
</dbReference>
<evidence type="ECO:0000256" key="5">
    <source>
        <dbReference type="ARBA" id="ARBA00022679"/>
    </source>
</evidence>
<keyword evidence="11" id="KW-1185">Reference proteome</keyword>
<evidence type="ECO:0000256" key="2">
    <source>
        <dbReference type="ARBA" id="ARBA00008711"/>
    </source>
</evidence>
<dbReference type="PANTHER" id="PTHR10815:SF13">
    <property type="entry name" value="METHYLATED-DNA--PROTEIN-CYSTEINE METHYLTRANSFERASE"/>
    <property type="match status" value="1"/>
</dbReference>